<gene>
    <name evidence="2" type="ORF">RS030_142242</name>
</gene>
<accession>A0AAV9Y1B5</accession>
<protein>
    <submittedName>
        <fullName evidence="2">Transmembrane protein</fullName>
    </submittedName>
</protein>
<dbReference type="Proteomes" id="UP001311799">
    <property type="component" value="Unassembled WGS sequence"/>
</dbReference>
<name>A0AAV9Y1B5_9CRYT</name>
<evidence type="ECO:0000256" key="1">
    <source>
        <dbReference type="SAM" id="Phobius"/>
    </source>
</evidence>
<dbReference type="EMBL" id="JAWDEY010000005">
    <property type="protein sequence ID" value="KAK6590642.1"/>
    <property type="molecule type" value="Genomic_DNA"/>
</dbReference>
<comment type="caution">
    <text evidence="2">The sequence shown here is derived from an EMBL/GenBank/DDBJ whole genome shotgun (WGS) entry which is preliminary data.</text>
</comment>
<sequence>MGIFEPRNKRINVLYLIILLIFHLIVKISGQSGVSIYSSLPEYVVEWLKRHIFFEIKYIKDEGKVCTSGSGPYCKHIYRMLMREYSNLEDFWRIESVYTNNNRGYGINFDNNKNGSQYLHIEYRSKNEREMTNANNQMERLVMLNYTFNNNLSGELNVENKLKNNIIASENDYKILYTYCKLDSKRWFHCLKILGKSAINIVRSKMIKYTNYLKFETLFRIFNKYFIKRKFPSRLSKLVDYYHYIENYKLPDKDASYQVEPSKEYNEWDGYGNGNIISESVKFFKVPIDTGILFDDTFSKLLVSKSIRTSLVSTLTWILDQKSAYIEIWNNWRNERLNRRYIIGTEVSYVKNNSNLNEYMISPFTRLRISNNDVLFDGKFTNNYRIIRKTWNGVSLKMNFNIIKPNVKIIPSDFCSDYNMECKWEGVWEAYYNKKLGLRLLSRKGKFHINSEKFVLSDFPITFFDPLSDDSIQDGKLSEYKDKYITISGYNGFVLMWKSHISISGIINERNKATNNNEKDESFEWINALEFSNTIPYSLIDSIQFDSDIDGVVIGPFVFNLLNPAYNYVSKNNKELINIPVEIDQTSELSLVINLDKDETDRNSTSVSITTMYLSKASPLISLYNIQNKGLDLENKVNESTKCVIKRNLAELTTNN</sequence>
<feature type="transmembrane region" description="Helical" evidence="1">
    <location>
        <begin position="12"/>
        <end position="30"/>
    </location>
</feature>
<organism evidence="2 3">
    <name type="scientific">Cryptosporidium xiaoi</name>
    <dbReference type="NCBI Taxonomy" id="659607"/>
    <lineage>
        <taxon>Eukaryota</taxon>
        <taxon>Sar</taxon>
        <taxon>Alveolata</taxon>
        <taxon>Apicomplexa</taxon>
        <taxon>Conoidasida</taxon>
        <taxon>Coccidia</taxon>
        <taxon>Eucoccidiorida</taxon>
        <taxon>Eimeriorina</taxon>
        <taxon>Cryptosporidiidae</taxon>
        <taxon>Cryptosporidium</taxon>
    </lineage>
</organism>
<keyword evidence="3" id="KW-1185">Reference proteome</keyword>
<proteinExistence type="predicted"/>
<keyword evidence="1 2" id="KW-0812">Transmembrane</keyword>
<evidence type="ECO:0000313" key="3">
    <source>
        <dbReference type="Proteomes" id="UP001311799"/>
    </source>
</evidence>
<keyword evidence="1" id="KW-0472">Membrane</keyword>
<reference evidence="2 3" key="1">
    <citation type="submission" date="2023-10" db="EMBL/GenBank/DDBJ databases">
        <title>Comparative genomics analysis reveals potential genetic determinants of host preference in Cryptosporidium xiaoi.</title>
        <authorList>
            <person name="Xiao L."/>
            <person name="Li J."/>
        </authorList>
    </citation>
    <scope>NUCLEOTIDE SEQUENCE [LARGE SCALE GENOMIC DNA]</scope>
    <source>
        <strain evidence="2 3">52996</strain>
    </source>
</reference>
<evidence type="ECO:0000313" key="2">
    <source>
        <dbReference type="EMBL" id="KAK6590642.1"/>
    </source>
</evidence>
<dbReference type="AlphaFoldDB" id="A0AAV9Y1B5"/>
<keyword evidence="1" id="KW-1133">Transmembrane helix</keyword>